<keyword evidence="2 4" id="KW-0442">Lipid degradation</keyword>
<gene>
    <name evidence="6" type="ORF">DXD17_13950</name>
</gene>
<comment type="caution">
    <text evidence="6">The sequence shown here is derived from an EMBL/GenBank/DDBJ whole genome shotgun (WGS) entry which is preliminary data.</text>
</comment>
<comment type="caution">
    <text evidence="4">Lacks conserved residue(s) required for the propagation of feature annotation.</text>
</comment>
<dbReference type="PANTHER" id="PTHR14226">
    <property type="entry name" value="NEUROPATHY TARGET ESTERASE/SWISS CHEESE D.MELANOGASTER"/>
    <property type="match status" value="1"/>
</dbReference>
<dbReference type="InterPro" id="IPR016035">
    <property type="entry name" value="Acyl_Trfase/lysoPLipase"/>
</dbReference>
<accession>A0A3E4LHJ8</accession>
<evidence type="ECO:0000313" key="6">
    <source>
        <dbReference type="EMBL" id="RGK36615.1"/>
    </source>
</evidence>
<dbReference type="GO" id="GO:0016042">
    <property type="term" value="P:lipid catabolic process"/>
    <property type="evidence" value="ECO:0007669"/>
    <property type="project" value="UniProtKB-UniRule"/>
</dbReference>
<protein>
    <submittedName>
        <fullName evidence="6">Patatin family protein</fullName>
    </submittedName>
</protein>
<feature type="active site" description="Nucleophile" evidence="4">
    <location>
        <position position="41"/>
    </location>
</feature>
<name>A0A3E4LHJ8_9FIRM</name>
<dbReference type="Pfam" id="PF19890">
    <property type="entry name" value="DUF6363"/>
    <property type="match status" value="1"/>
</dbReference>
<reference evidence="6 7" key="1">
    <citation type="submission" date="2018-08" db="EMBL/GenBank/DDBJ databases">
        <title>A genome reference for cultivated species of the human gut microbiota.</title>
        <authorList>
            <person name="Zou Y."/>
            <person name="Xue W."/>
            <person name="Luo G."/>
        </authorList>
    </citation>
    <scope>NUCLEOTIDE SEQUENCE [LARGE SCALE GENOMIC DNA]</scope>
    <source>
        <strain evidence="6 7">TF11-7</strain>
    </source>
</reference>
<dbReference type="InterPro" id="IPR037483">
    <property type="entry name" value="YjjU-like"/>
</dbReference>
<feature type="short sequence motif" description="DGA/G" evidence="4">
    <location>
        <begin position="163"/>
        <end position="165"/>
    </location>
</feature>
<feature type="active site" description="Proton acceptor" evidence="4">
    <location>
        <position position="163"/>
    </location>
</feature>
<dbReference type="GO" id="GO:0016787">
    <property type="term" value="F:hydrolase activity"/>
    <property type="evidence" value="ECO:0007669"/>
    <property type="project" value="UniProtKB-UniRule"/>
</dbReference>
<dbReference type="InterPro" id="IPR050301">
    <property type="entry name" value="NTE"/>
</dbReference>
<dbReference type="InterPro" id="IPR002641">
    <property type="entry name" value="PNPLA_dom"/>
</dbReference>
<proteinExistence type="predicted"/>
<evidence type="ECO:0000256" key="2">
    <source>
        <dbReference type="ARBA" id="ARBA00022963"/>
    </source>
</evidence>
<dbReference type="AlphaFoldDB" id="A0A3E4LHJ8"/>
<keyword evidence="1 4" id="KW-0378">Hydrolase</keyword>
<dbReference type="Gene3D" id="3.40.1090.10">
    <property type="entry name" value="Cytosolic phospholipase A2 catalytic domain"/>
    <property type="match status" value="2"/>
</dbReference>
<dbReference type="SUPFAM" id="SSF52151">
    <property type="entry name" value="FabD/lysophospholipase-like"/>
    <property type="match status" value="1"/>
</dbReference>
<feature type="domain" description="PNPLA" evidence="5">
    <location>
        <begin position="8"/>
        <end position="176"/>
    </location>
</feature>
<evidence type="ECO:0000256" key="3">
    <source>
        <dbReference type="ARBA" id="ARBA00023098"/>
    </source>
</evidence>
<dbReference type="PANTHER" id="PTHR14226:SF25">
    <property type="entry name" value="PHOSPHOESTERASE"/>
    <property type="match status" value="1"/>
</dbReference>
<dbReference type="PROSITE" id="PS51635">
    <property type="entry name" value="PNPLA"/>
    <property type="match status" value="1"/>
</dbReference>
<dbReference type="Pfam" id="PF01734">
    <property type="entry name" value="Patatin"/>
    <property type="match status" value="1"/>
</dbReference>
<dbReference type="Proteomes" id="UP000260793">
    <property type="component" value="Unassembled WGS sequence"/>
</dbReference>
<sequence length="287" mass="33059">MAIKKATIVLEGGATRGIFTSGVLDCLMEKEVYMSDVIGVSAGACNALDYVSRQPGRTRDCMIPDEQYGKYIYGIRDTIRTKSMMNMDLIFDRFPNELIPFDFDTYFSSPMNCELVTTNCLTGKAEYLSEREDQDRLMKICRASSSMPLLTPIVNIDDVPYLDGGLADSVPIRRAKEIGNEKIVVVLTKNAGYRKKVLSLAMQKLYRKAYSSYPNVVRTILRRSFMYNKTMNYLDVLERKGEVFVIRPHVKPVSRLERNREALYAFYEHGYHYMERQLEALEEYLEK</sequence>
<organism evidence="6 7">
    <name type="scientific">[Ruminococcus] lactaris</name>
    <dbReference type="NCBI Taxonomy" id="46228"/>
    <lineage>
        <taxon>Bacteria</taxon>
        <taxon>Bacillati</taxon>
        <taxon>Bacillota</taxon>
        <taxon>Clostridia</taxon>
        <taxon>Lachnospirales</taxon>
        <taxon>Lachnospiraceae</taxon>
        <taxon>Mediterraneibacter</taxon>
    </lineage>
</organism>
<keyword evidence="3 4" id="KW-0443">Lipid metabolism</keyword>
<dbReference type="RefSeq" id="WP_117688733.1">
    <property type="nucleotide sequence ID" value="NZ_DXNI01000078.1"/>
</dbReference>
<evidence type="ECO:0000256" key="1">
    <source>
        <dbReference type="ARBA" id="ARBA00022801"/>
    </source>
</evidence>
<dbReference type="InterPro" id="IPR045943">
    <property type="entry name" value="DUF6363"/>
</dbReference>
<evidence type="ECO:0000259" key="5">
    <source>
        <dbReference type="PROSITE" id="PS51635"/>
    </source>
</evidence>
<evidence type="ECO:0000313" key="7">
    <source>
        <dbReference type="Proteomes" id="UP000260793"/>
    </source>
</evidence>
<feature type="short sequence motif" description="GXSXG" evidence="4">
    <location>
        <begin position="39"/>
        <end position="43"/>
    </location>
</feature>
<dbReference type="EMBL" id="QSQN01000056">
    <property type="protein sequence ID" value="RGK36615.1"/>
    <property type="molecule type" value="Genomic_DNA"/>
</dbReference>
<evidence type="ECO:0000256" key="4">
    <source>
        <dbReference type="PROSITE-ProRule" id="PRU01161"/>
    </source>
</evidence>
<dbReference type="CDD" id="cd07208">
    <property type="entry name" value="Pat_hypo_Ecoli_yjju_like"/>
    <property type="match status" value="1"/>
</dbReference>